<feature type="region of interest" description="Disordered" evidence="1">
    <location>
        <begin position="150"/>
        <end position="190"/>
    </location>
</feature>
<protein>
    <submittedName>
        <fullName evidence="2">KDa protein in nof-fb transposable element</fullName>
    </submittedName>
</protein>
<name>A0A0J7N3B5_LASNI</name>
<dbReference type="PaxDb" id="67767-A0A0J7N3B5"/>
<proteinExistence type="predicted"/>
<dbReference type="AlphaFoldDB" id="A0A0J7N3B5"/>
<keyword evidence="3" id="KW-1185">Reference proteome</keyword>
<accession>A0A0J7N3B5</accession>
<feature type="compositionally biased region" description="Basic and acidic residues" evidence="1">
    <location>
        <begin position="170"/>
        <end position="190"/>
    </location>
</feature>
<dbReference type="Proteomes" id="UP000036403">
    <property type="component" value="Unassembled WGS sequence"/>
</dbReference>
<sequence length="190" mass="21954">MGVIVLLKLDQNNNSSLEKSIISTRKSDSDESYSELNNNKTELDTFDLVFTEQWWNEIKPDIIEGSSRVKLKPGTWTNEIAISFLQRYRLPCTFVSKRAEVILSQNDMIYTIKITGSCKSKKCCNIFRGYAQKQIGVEGLMIQITTRDTRTKNHEAVKGPLNGKRRREVQKKLKAEGSSEWRKRQTRETM</sequence>
<evidence type="ECO:0000313" key="2">
    <source>
        <dbReference type="EMBL" id="KMQ87205.1"/>
    </source>
</evidence>
<gene>
    <name evidence="2" type="ORF">RF55_13583</name>
</gene>
<evidence type="ECO:0000256" key="1">
    <source>
        <dbReference type="SAM" id="MobiDB-lite"/>
    </source>
</evidence>
<dbReference type="OrthoDB" id="7700880at2759"/>
<dbReference type="EMBL" id="LBMM01010830">
    <property type="protein sequence ID" value="KMQ87205.1"/>
    <property type="molecule type" value="Genomic_DNA"/>
</dbReference>
<reference evidence="2 3" key="1">
    <citation type="submission" date="2015-04" db="EMBL/GenBank/DDBJ databases">
        <title>Lasius niger genome sequencing.</title>
        <authorList>
            <person name="Konorov E.A."/>
            <person name="Nikitin M.A."/>
            <person name="Kirill M.V."/>
            <person name="Chang P."/>
        </authorList>
    </citation>
    <scope>NUCLEOTIDE SEQUENCE [LARGE SCALE GENOMIC DNA]</scope>
    <source>
        <tissue evidence="2">Whole</tissue>
    </source>
</reference>
<evidence type="ECO:0000313" key="3">
    <source>
        <dbReference type="Proteomes" id="UP000036403"/>
    </source>
</evidence>
<comment type="caution">
    <text evidence="2">The sequence shown here is derived from an EMBL/GenBank/DDBJ whole genome shotgun (WGS) entry which is preliminary data.</text>
</comment>
<organism evidence="2 3">
    <name type="scientific">Lasius niger</name>
    <name type="common">Black garden ant</name>
    <dbReference type="NCBI Taxonomy" id="67767"/>
    <lineage>
        <taxon>Eukaryota</taxon>
        <taxon>Metazoa</taxon>
        <taxon>Ecdysozoa</taxon>
        <taxon>Arthropoda</taxon>
        <taxon>Hexapoda</taxon>
        <taxon>Insecta</taxon>
        <taxon>Pterygota</taxon>
        <taxon>Neoptera</taxon>
        <taxon>Endopterygota</taxon>
        <taxon>Hymenoptera</taxon>
        <taxon>Apocrita</taxon>
        <taxon>Aculeata</taxon>
        <taxon>Formicoidea</taxon>
        <taxon>Formicidae</taxon>
        <taxon>Formicinae</taxon>
        <taxon>Lasius</taxon>
        <taxon>Lasius</taxon>
    </lineage>
</organism>